<comment type="caution">
    <text evidence="7">The sequence shown here is derived from an EMBL/GenBank/DDBJ whole genome shotgun (WGS) entry which is preliminary data.</text>
</comment>
<dbReference type="EC" id="1.15.1.1" evidence="2"/>
<evidence type="ECO:0000256" key="4">
    <source>
        <dbReference type="ARBA" id="ARBA00023002"/>
    </source>
</evidence>
<accession>A0A7V6A1T7</accession>
<organism evidence="7">
    <name type="scientific">Desulfobacca acetoxidans</name>
    <dbReference type="NCBI Taxonomy" id="60893"/>
    <lineage>
        <taxon>Bacteria</taxon>
        <taxon>Pseudomonadati</taxon>
        <taxon>Thermodesulfobacteriota</taxon>
        <taxon>Desulfobaccia</taxon>
        <taxon>Desulfobaccales</taxon>
        <taxon>Desulfobaccaceae</taxon>
        <taxon>Desulfobacca</taxon>
    </lineage>
</organism>
<feature type="signal peptide" evidence="5">
    <location>
        <begin position="1"/>
        <end position="20"/>
    </location>
</feature>
<dbReference type="SUPFAM" id="SSF46609">
    <property type="entry name" value="Fe,Mn superoxide dismutase (SOD), N-terminal domain"/>
    <property type="match status" value="1"/>
</dbReference>
<dbReference type="PROSITE" id="PS51257">
    <property type="entry name" value="PROKAR_LIPOPROTEIN"/>
    <property type="match status" value="1"/>
</dbReference>
<dbReference type="SUPFAM" id="SSF54719">
    <property type="entry name" value="Fe,Mn superoxide dismutase (SOD), C-terminal domain"/>
    <property type="match status" value="1"/>
</dbReference>
<dbReference type="InterPro" id="IPR036314">
    <property type="entry name" value="SOD_C_sf"/>
</dbReference>
<dbReference type="GO" id="GO:0046872">
    <property type="term" value="F:metal ion binding"/>
    <property type="evidence" value="ECO:0007669"/>
    <property type="project" value="UniProtKB-KW"/>
</dbReference>
<dbReference type="EMBL" id="DTGR01000025">
    <property type="protein sequence ID" value="HHS28366.1"/>
    <property type="molecule type" value="Genomic_DNA"/>
</dbReference>
<name>A0A7V6A1T7_9BACT</name>
<proteinExistence type="inferred from homology"/>
<dbReference type="Pfam" id="PF02777">
    <property type="entry name" value="Sod_Fe_C"/>
    <property type="match status" value="1"/>
</dbReference>
<keyword evidence="3" id="KW-0479">Metal-binding</keyword>
<dbReference type="InterPro" id="IPR036324">
    <property type="entry name" value="Mn/Fe_SOD_N_sf"/>
</dbReference>
<dbReference type="InterPro" id="IPR019832">
    <property type="entry name" value="Mn/Fe_SOD_C"/>
</dbReference>
<keyword evidence="5" id="KW-0732">Signal</keyword>
<feature type="chain" id="PRO_5030523474" description="superoxide dismutase" evidence="5">
    <location>
        <begin position="21"/>
        <end position="223"/>
    </location>
</feature>
<evidence type="ECO:0000259" key="6">
    <source>
        <dbReference type="Pfam" id="PF02777"/>
    </source>
</evidence>
<evidence type="ECO:0000313" key="7">
    <source>
        <dbReference type="EMBL" id="HHS28366.1"/>
    </source>
</evidence>
<comment type="similarity">
    <text evidence="1">Belongs to the iron/manganese superoxide dismutase family.</text>
</comment>
<reference evidence="7" key="1">
    <citation type="journal article" date="2020" name="mSystems">
        <title>Genome- and Community-Level Interaction Insights into Carbon Utilization and Element Cycling Functions of Hydrothermarchaeota in Hydrothermal Sediment.</title>
        <authorList>
            <person name="Zhou Z."/>
            <person name="Liu Y."/>
            <person name="Xu W."/>
            <person name="Pan J."/>
            <person name="Luo Z.H."/>
            <person name="Li M."/>
        </authorList>
    </citation>
    <scope>NUCLEOTIDE SEQUENCE [LARGE SCALE GENOMIC DNA]</scope>
    <source>
        <strain evidence="7">SpSt-767</strain>
    </source>
</reference>
<dbReference type="InterPro" id="IPR050265">
    <property type="entry name" value="Fe/Mn_Superoxide_Dismutase"/>
</dbReference>
<keyword evidence="4" id="KW-0560">Oxidoreductase</keyword>
<dbReference type="AlphaFoldDB" id="A0A7V6A1T7"/>
<dbReference type="PANTHER" id="PTHR11404:SF6">
    <property type="entry name" value="SUPEROXIDE DISMUTASE [MN], MITOCHONDRIAL"/>
    <property type="match status" value="1"/>
</dbReference>
<dbReference type="PANTHER" id="PTHR11404">
    <property type="entry name" value="SUPEROXIDE DISMUTASE 2"/>
    <property type="match status" value="1"/>
</dbReference>
<feature type="domain" description="Manganese/iron superoxide dismutase C-terminal" evidence="6">
    <location>
        <begin position="122"/>
        <end position="220"/>
    </location>
</feature>
<dbReference type="Gene3D" id="3.55.40.20">
    <property type="entry name" value="Iron/manganese superoxide dismutase, C-terminal domain"/>
    <property type="match status" value="1"/>
</dbReference>
<evidence type="ECO:0000256" key="3">
    <source>
        <dbReference type="ARBA" id="ARBA00022723"/>
    </source>
</evidence>
<protein>
    <recommendedName>
        <fullName evidence="2">superoxide dismutase</fullName>
        <ecNumber evidence="2">1.15.1.1</ecNumber>
    </recommendedName>
</protein>
<sequence length="223" mass="25221">MLNKKLLALGALLLLIVACGDGSQPNLPVKPPYEAQDFSKLKGMKGFSNSALDLHFALYQGYVRNTNLIWDELRKMDEQHQTGTPAYGELKRRFGWEFNGMRLHELYFGNLGGSMPLPIDSPLMQKIVANFGSFDKWAADFKATGSIRGIGWVVLYEDPSNGRLFNTWINEHDVDHLAGGKPLLVMDVFEHAYMPDYGLKRGDYINAFFDNIDWKAVEARLSQ</sequence>
<dbReference type="GO" id="GO:0004784">
    <property type="term" value="F:superoxide dismutase activity"/>
    <property type="evidence" value="ECO:0007669"/>
    <property type="project" value="UniProtKB-EC"/>
</dbReference>
<evidence type="ECO:0000256" key="5">
    <source>
        <dbReference type="SAM" id="SignalP"/>
    </source>
</evidence>
<evidence type="ECO:0000256" key="1">
    <source>
        <dbReference type="ARBA" id="ARBA00008714"/>
    </source>
</evidence>
<evidence type="ECO:0000256" key="2">
    <source>
        <dbReference type="ARBA" id="ARBA00012682"/>
    </source>
</evidence>
<gene>
    <name evidence="7" type="ORF">ENV52_01520</name>
</gene>